<dbReference type="AlphaFoldDB" id="A0A8H5Z7M8"/>
<evidence type="ECO:0000313" key="1">
    <source>
        <dbReference type="EMBL" id="KAF5844296.1"/>
    </source>
</evidence>
<dbReference type="Proteomes" id="UP000624244">
    <property type="component" value="Unassembled WGS sequence"/>
</dbReference>
<sequence length="193" mass="21641">MPLFGLRHLSSPTIALDYLAKSLEQLLQRLAKVVVNSPSALDARNDKAAAVKLVHKPRESKHLGTRTTSSYCITIKRIDAIYRTHNLEIARHFLSPSMYLTGYISSPSNSDPVGPIIIPYLATYDAEFSFISIDQGTSMLFHMRPNGWPEFEDSSTMTTDATIRTFMDMGLHANIGCSFRRGDKCQILEIEED</sequence>
<comment type="caution">
    <text evidence="1">The sequence shown here is derived from an EMBL/GenBank/DDBJ whole genome shotgun (WGS) entry which is preliminary data.</text>
</comment>
<name>A0A8H5Z7M8_COCSA</name>
<proteinExistence type="predicted"/>
<evidence type="ECO:0000313" key="2">
    <source>
        <dbReference type="Proteomes" id="UP000624244"/>
    </source>
</evidence>
<reference evidence="1" key="1">
    <citation type="submission" date="2019-11" db="EMBL/GenBank/DDBJ databases">
        <title>Bipolaris sorokiniana Genome sequencing.</title>
        <authorList>
            <person name="Wang H."/>
        </authorList>
    </citation>
    <scope>NUCLEOTIDE SEQUENCE</scope>
</reference>
<accession>A0A8H5Z7M8</accession>
<gene>
    <name evidence="1" type="ORF">GGP41_002820</name>
</gene>
<organism evidence="1 2">
    <name type="scientific">Cochliobolus sativus</name>
    <name type="common">Common root rot and spot blotch fungus</name>
    <name type="synonym">Bipolaris sorokiniana</name>
    <dbReference type="NCBI Taxonomy" id="45130"/>
    <lineage>
        <taxon>Eukaryota</taxon>
        <taxon>Fungi</taxon>
        <taxon>Dikarya</taxon>
        <taxon>Ascomycota</taxon>
        <taxon>Pezizomycotina</taxon>
        <taxon>Dothideomycetes</taxon>
        <taxon>Pleosporomycetidae</taxon>
        <taxon>Pleosporales</taxon>
        <taxon>Pleosporineae</taxon>
        <taxon>Pleosporaceae</taxon>
        <taxon>Bipolaris</taxon>
    </lineage>
</organism>
<protein>
    <submittedName>
        <fullName evidence="1">Uncharacterized protein</fullName>
    </submittedName>
</protein>
<dbReference type="EMBL" id="WNKQ01000025">
    <property type="protein sequence ID" value="KAF5844296.1"/>
    <property type="molecule type" value="Genomic_DNA"/>
</dbReference>